<name>A0A1I0S1Q2_9FLAO</name>
<gene>
    <name evidence="1" type="ORF">SAMN05421841_3821</name>
</gene>
<dbReference type="AlphaFoldDB" id="A0A1I0S1Q2"/>
<dbReference type="Proteomes" id="UP000199469">
    <property type="component" value="Unassembled WGS sequence"/>
</dbReference>
<evidence type="ECO:0000313" key="1">
    <source>
        <dbReference type="EMBL" id="SEW48375.1"/>
    </source>
</evidence>
<proteinExistence type="predicted"/>
<protein>
    <submittedName>
        <fullName evidence="1">Uncharacterized protein</fullName>
    </submittedName>
</protein>
<keyword evidence="2" id="KW-1185">Reference proteome</keyword>
<dbReference type="EMBL" id="FOIU01000003">
    <property type="protein sequence ID" value="SEW48375.1"/>
    <property type="molecule type" value="Genomic_DNA"/>
</dbReference>
<dbReference type="RefSeq" id="WP_089795443.1">
    <property type="nucleotide sequence ID" value="NZ_FOIU01000003.1"/>
</dbReference>
<evidence type="ECO:0000313" key="2">
    <source>
        <dbReference type="Proteomes" id="UP000199469"/>
    </source>
</evidence>
<sequence length="74" mass="7951">MKKTIIFPILLANLFFGQVGIGTAHPRGALDINKGDGSNTSGLVLPANSDVNNILNPQIQYQNSVSGMHYKINI</sequence>
<dbReference type="OrthoDB" id="1252557at2"/>
<organism evidence="1 2">
    <name type="scientific">Chryseobacterium wanjuense</name>
    <dbReference type="NCBI Taxonomy" id="356305"/>
    <lineage>
        <taxon>Bacteria</taxon>
        <taxon>Pseudomonadati</taxon>
        <taxon>Bacteroidota</taxon>
        <taxon>Flavobacteriia</taxon>
        <taxon>Flavobacteriales</taxon>
        <taxon>Weeksellaceae</taxon>
        <taxon>Chryseobacterium group</taxon>
        <taxon>Chryseobacterium</taxon>
    </lineage>
</organism>
<accession>A0A1I0S1Q2</accession>
<reference evidence="2" key="1">
    <citation type="submission" date="2016-10" db="EMBL/GenBank/DDBJ databases">
        <authorList>
            <person name="Varghese N."/>
            <person name="Submissions S."/>
        </authorList>
    </citation>
    <scope>NUCLEOTIDE SEQUENCE [LARGE SCALE GENOMIC DNA]</scope>
    <source>
        <strain evidence="2">DSM 17724</strain>
    </source>
</reference>